<dbReference type="EMBL" id="JACHIO010000003">
    <property type="protein sequence ID" value="MBB5062571.1"/>
    <property type="molecule type" value="Genomic_DNA"/>
</dbReference>
<evidence type="ECO:0000313" key="2">
    <source>
        <dbReference type="Proteomes" id="UP000584867"/>
    </source>
</evidence>
<protein>
    <submittedName>
        <fullName evidence="1">Uncharacterized protein</fullName>
    </submittedName>
</protein>
<gene>
    <name evidence="1" type="ORF">HDF15_000901</name>
</gene>
<reference evidence="1 2" key="1">
    <citation type="submission" date="2020-08" db="EMBL/GenBank/DDBJ databases">
        <title>Genomic Encyclopedia of Type Strains, Phase IV (KMG-V): Genome sequencing to study the core and pangenomes of soil and plant-associated prokaryotes.</title>
        <authorList>
            <person name="Whitman W."/>
        </authorList>
    </citation>
    <scope>NUCLEOTIDE SEQUENCE [LARGE SCALE GENOMIC DNA]</scope>
    <source>
        <strain evidence="1 2">X5P3</strain>
    </source>
</reference>
<comment type="caution">
    <text evidence="1">The sequence shown here is derived from an EMBL/GenBank/DDBJ whole genome shotgun (WGS) entry which is preliminary data.</text>
</comment>
<accession>A0A7W7ZMB3</accession>
<evidence type="ECO:0000313" key="1">
    <source>
        <dbReference type="EMBL" id="MBB5062571.1"/>
    </source>
</evidence>
<sequence length="68" mass="6869">MSCKPLLRQSLKSGLSASMDGCMLQSNGPVLTGIAYHRGAGDGLAFGPPFAGCATGRRPGSFQNTPGA</sequence>
<name>A0A7W7ZMB3_9BACT</name>
<proteinExistence type="predicted"/>
<dbReference type="AlphaFoldDB" id="A0A7W7ZMB3"/>
<dbReference type="Proteomes" id="UP000584867">
    <property type="component" value="Unassembled WGS sequence"/>
</dbReference>
<organism evidence="1 2">
    <name type="scientific">Granulicella mallensis</name>
    <dbReference type="NCBI Taxonomy" id="940614"/>
    <lineage>
        <taxon>Bacteria</taxon>
        <taxon>Pseudomonadati</taxon>
        <taxon>Acidobacteriota</taxon>
        <taxon>Terriglobia</taxon>
        <taxon>Terriglobales</taxon>
        <taxon>Acidobacteriaceae</taxon>
        <taxon>Granulicella</taxon>
    </lineage>
</organism>